<keyword evidence="3" id="KW-1185">Reference proteome</keyword>
<gene>
    <name evidence="2" type="ORF">HNR00_002653</name>
</gene>
<dbReference type="Proteomes" id="UP000583454">
    <property type="component" value="Unassembled WGS sequence"/>
</dbReference>
<reference evidence="2 3" key="1">
    <citation type="submission" date="2020-08" db="EMBL/GenBank/DDBJ databases">
        <title>Genomic Encyclopedia of Type Strains, Phase IV (KMG-IV): sequencing the most valuable type-strain genomes for metagenomic binning, comparative biology and taxonomic classification.</title>
        <authorList>
            <person name="Goeker M."/>
        </authorList>
    </citation>
    <scope>NUCLEOTIDE SEQUENCE [LARGE SCALE GENOMIC DNA]</scope>
    <source>
        <strain evidence="2 3">DSM 2163</strain>
    </source>
</reference>
<evidence type="ECO:0000313" key="2">
    <source>
        <dbReference type="EMBL" id="MBB5757936.1"/>
    </source>
</evidence>
<feature type="region of interest" description="Disordered" evidence="1">
    <location>
        <begin position="1"/>
        <end position="42"/>
    </location>
</feature>
<accession>A0A840ZK58</accession>
<evidence type="ECO:0000256" key="1">
    <source>
        <dbReference type="SAM" id="MobiDB-lite"/>
    </source>
</evidence>
<proteinExistence type="predicted"/>
<dbReference type="AlphaFoldDB" id="A0A840ZK58"/>
<dbReference type="EMBL" id="JACHOP010000010">
    <property type="protein sequence ID" value="MBB5757936.1"/>
    <property type="molecule type" value="Genomic_DNA"/>
</dbReference>
<feature type="compositionally biased region" description="Basic and acidic residues" evidence="1">
    <location>
        <begin position="17"/>
        <end position="32"/>
    </location>
</feature>
<organism evidence="2 3">
    <name type="scientific">Methylorubrum rhodinum</name>
    <dbReference type="NCBI Taxonomy" id="29428"/>
    <lineage>
        <taxon>Bacteria</taxon>
        <taxon>Pseudomonadati</taxon>
        <taxon>Pseudomonadota</taxon>
        <taxon>Alphaproteobacteria</taxon>
        <taxon>Hyphomicrobiales</taxon>
        <taxon>Methylobacteriaceae</taxon>
        <taxon>Methylorubrum</taxon>
    </lineage>
</organism>
<feature type="compositionally biased region" description="Basic residues" evidence="1">
    <location>
        <begin position="33"/>
        <end position="42"/>
    </location>
</feature>
<comment type="caution">
    <text evidence="2">The sequence shown here is derived from an EMBL/GenBank/DDBJ whole genome shotgun (WGS) entry which is preliminary data.</text>
</comment>
<protein>
    <submittedName>
        <fullName evidence="2">Uncharacterized protein</fullName>
    </submittedName>
</protein>
<name>A0A840ZK58_9HYPH</name>
<dbReference type="RefSeq" id="WP_281383314.1">
    <property type="nucleotide sequence ID" value="NZ_JACHOP010000010.1"/>
</dbReference>
<sequence length="42" mass="4446">MKKLDLSTLSTVSGGTDKGHGHDKGYDKGHDKGHGHKGKDKS</sequence>
<evidence type="ECO:0000313" key="3">
    <source>
        <dbReference type="Proteomes" id="UP000583454"/>
    </source>
</evidence>